<keyword evidence="5" id="KW-0812">Transmembrane</keyword>
<reference evidence="11" key="1">
    <citation type="submission" date="2017-12" db="EMBL/GenBank/DDBJ databases">
        <title>Draft genome sequence of Telmatospirillum siberiense 26-4b1T, an acidotolerant peatland alphaproteobacterium potentially involved in sulfur cycling.</title>
        <authorList>
            <person name="Hausmann B."/>
            <person name="Pjevac P."/>
            <person name="Schreck K."/>
            <person name="Herbold C.W."/>
            <person name="Daims H."/>
            <person name="Wagner M."/>
            <person name="Pester M."/>
            <person name="Loy A."/>
        </authorList>
    </citation>
    <scope>NUCLEOTIDE SEQUENCE [LARGE SCALE GENOMIC DNA]</scope>
    <source>
        <strain evidence="11">26-4b1</strain>
    </source>
</reference>
<evidence type="ECO:0000256" key="8">
    <source>
        <dbReference type="SAM" id="MobiDB-lite"/>
    </source>
</evidence>
<dbReference type="Pfam" id="PF15780">
    <property type="entry name" value="ASH"/>
    <property type="match status" value="1"/>
</dbReference>
<keyword evidence="11" id="KW-1185">Reference proteome</keyword>
<dbReference type="InterPro" id="IPR005498">
    <property type="entry name" value="T4SS_VirB10/TraB/TrbI"/>
</dbReference>
<evidence type="ECO:0000256" key="7">
    <source>
        <dbReference type="ARBA" id="ARBA00023136"/>
    </source>
</evidence>
<organism evidence="10 11">
    <name type="scientific">Telmatospirillum siberiense</name>
    <dbReference type="NCBI Taxonomy" id="382514"/>
    <lineage>
        <taxon>Bacteria</taxon>
        <taxon>Pseudomonadati</taxon>
        <taxon>Pseudomonadota</taxon>
        <taxon>Alphaproteobacteria</taxon>
        <taxon>Rhodospirillales</taxon>
        <taxon>Rhodospirillaceae</taxon>
        <taxon>Telmatospirillum</taxon>
    </lineage>
</organism>
<comment type="caution">
    <text evidence="10">The sequence shown here is derived from an EMBL/GenBank/DDBJ whole genome shotgun (WGS) entry which is preliminary data.</text>
</comment>
<feature type="region of interest" description="Disordered" evidence="8">
    <location>
        <begin position="364"/>
        <end position="385"/>
    </location>
</feature>
<protein>
    <recommendedName>
        <fullName evidence="9">Abnormal spindle-like microcephaly-associated protein ASH domain-containing protein</fullName>
    </recommendedName>
</protein>
<dbReference type="EMBL" id="PIUM01000001">
    <property type="protein sequence ID" value="PKU26478.1"/>
    <property type="molecule type" value="Genomic_DNA"/>
</dbReference>
<keyword evidence="6" id="KW-1133">Transmembrane helix</keyword>
<dbReference type="InterPro" id="IPR013783">
    <property type="entry name" value="Ig-like_fold"/>
</dbReference>
<evidence type="ECO:0000256" key="2">
    <source>
        <dbReference type="ARBA" id="ARBA00004496"/>
    </source>
</evidence>
<dbReference type="InterPro" id="IPR042217">
    <property type="entry name" value="T4SS_VirB10/TrbI"/>
</dbReference>
<comment type="subcellular location">
    <subcellularLocation>
        <location evidence="2">Cytoplasm</location>
    </subcellularLocation>
    <subcellularLocation>
        <location evidence="1">Membrane</location>
        <topology evidence="1">Single-pass membrane protein</topology>
    </subcellularLocation>
</comment>
<evidence type="ECO:0000256" key="1">
    <source>
        <dbReference type="ARBA" id="ARBA00004167"/>
    </source>
</evidence>
<dbReference type="GO" id="GO:0005737">
    <property type="term" value="C:cytoplasm"/>
    <property type="evidence" value="ECO:0007669"/>
    <property type="project" value="UniProtKB-SubCell"/>
</dbReference>
<dbReference type="Gene3D" id="2.40.128.260">
    <property type="entry name" value="Type IV secretion system, VirB10/TraB/TrbI"/>
    <property type="match status" value="1"/>
</dbReference>
<evidence type="ECO:0000256" key="6">
    <source>
        <dbReference type="ARBA" id="ARBA00022989"/>
    </source>
</evidence>
<dbReference type="AlphaFoldDB" id="A0A2N3Q1E2"/>
<dbReference type="InterPro" id="IPR031549">
    <property type="entry name" value="ASH"/>
</dbReference>
<accession>A0A2N3Q1E2</accession>
<evidence type="ECO:0000313" key="10">
    <source>
        <dbReference type="EMBL" id="PKU26478.1"/>
    </source>
</evidence>
<dbReference type="Gene3D" id="2.60.40.10">
    <property type="entry name" value="Immunoglobulins"/>
    <property type="match status" value="1"/>
</dbReference>
<feature type="domain" description="Abnormal spindle-like microcephaly-associated protein ASH" evidence="9">
    <location>
        <begin position="61"/>
        <end position="145"/>
    </location>
</feature>
<evidence type="ECO:0000256" key="4">
    <source>
        <dbReference type="ARBA" id="ARBA00022490"/>
    </source>
</evidence>
<feature type="region of interest" description="Disordered" evidence="8">
    <location>
        <begin position="496"/>
        <end position="518"/>
    </location>
</feature>
<name>A0A2N3Q1E2_9PROT</name>
<dbReference type="GO" id="GO:0016020">
    <property type="term" value="C:membrane"/>
    <property type="evidence" value="ECO:0007669"/>
    <property type="project" value="UniProtKB-SubCell"/>
</dbReference>
<feature type="compositionally biased region" description="Polar residues" evidence="8">
    <location>
        <begin position="364"/>
        <end position="378"/>
    </location>
</feature>
<comment type="similarity">
    <text evidence="3">Belongs to the TrbI/VirB10 family.</text>
</comment>
<dbReference type="CDD" id="cd16429">
    <property type="entry name" value="VirB10"/>
    <property type="match status" value="1"/>
</dbReference>
<evidence type="ECO:0000259" key="9">
    <source>
        <dbReference type="Pfam" id="PF15780"/>
    </source>
</evidence>
<dbReference type="RefSeq" id="WP_101248709.1">
    <property type="nucleotide sequence ID" value="NZ_PIUM01000001.1"/>
</dbReference>
<evidence type="ECO:0000256" key="5">
    <source>
        <dbReference type="ARBA" id="ARBA00022692"/>
    </source>
</evidence>
<keyword evidence="4" id="KW-0963">Cytoplasm</keyword>
<evidence type="ECO:0000313" key="11">
    <source>
        <dbReference type="Proteomes" id="UP000233293"/>
    </source>
</evidence>
<sequence>MARGGRWRIGMGLVALSLLVAGCDNPPPRQEKKLPIPKGESTLDDLIKKSQAKPAPSLSPARLSVEPVTVDFGVVTLGESAARQVRLINSGESPASLVQIHLAGQPQAFSVTGTCVAGLELNPGNACTLTVIYRPRREGETEAEVVIGHSATGGSLFVSLSGQAQPRQAAVAAVTAAVVNAPNAEASLLFARSRQDGGLSVETGGGAIPTRRTPVDNDYTEAGLPGIVSTFPVDRTRVITADRYIPAVLENTIGSQLPGRAIAVVERNVFGSQGRSVLIPAGSRVVGHYRSLARYGEARLDISWSRIIRPDGVSINIDNQAADVMGRTGLPGDLDTRFFEKYGSSLLTSVIAAAGDWALSGSSTSVTSPLGGTTQSLSGRARAGNRLGNDLDQLGQRMIQENVDIRPVLTVPQGTRLNIIPSEDIWLRDPDRLQAVSAAKGNLAKVAASNTDLATQLLPGLVEAAAQNPGLQKLAPQTAQQIMQSGVLQQLRESGTAASANAAGSTASTGSASSAVRP</sequence>
<dbReference type="OrthoDB" id="9807354at2"/>
<evidence type="ECO:0000256" key="3">
    <source>
        <dbReference type="ARBA" id="ARBA00010265"/>
    </source>
</evidence>
<dbReference type="Proteomes" id="UP000233293">
    <property type="component" value="Unassembled WGS sequence"/>
</dbReference>
<dbReference type="Pfam" id="PF03743">
    <property type="entry name" value="TrbI"/>
    <property type="match status" value="1"/>
</dbReference>
<dbReference type="NCBIfam" id="NF012200">
    <property type="entry name" value="choice_anch_D"/>
    <property type="match status" value="1"/>
</dbReference>
<proteinExistence type="inferred from homology"/>
<dbReference type="PROSITE" id="PS51257">
    <property type="entry name" value="PROKAR_LIPOPROTEIN"/>
    <property type="match status" value="1"/>
</dbReference>
<gene>
    <name evidence="10" type="ORF">CWS72_01130</name>
</gene>
<keyword evidence="7" id="KW-0472">Membrane</keyword>